<name>A0A173UH89_9FIRM</name>
<evidence type="ECO:0000313" key="1">
    <source>
        <dbReference type="EMBL" id="CUN13577.1"/>
    </source>
</evidence>
<protein>
    <submittedName>
        <fullName evidence="1">Uncharacterized protein</fullName>
    </submittedName>
</protein>
<dbReference type="OrthoDB" id="2066544at2"/>
<reference evidence="1 2" key="1">
    <citation type="submission" date="2015-09" db="EMBL/GenBank/DDBJ databases">
        <authorList>
            <consortium name="Pathogen Informatics"/>
        </authorList>
    </citation>
    <scope>NUCLEOTIDE SEQUENCE [LARGE SCALE GENOMIC DNA]</scope>
    <source>
        <strain evidence="1 2">2789STDY5834970</strain>
    </source>
</reference>
<dbReference type="AlphaFoldDB" id="A0A173UH89"/>
<evidence type="ECO:0000313" key="2">
    <source>
        <dbReference type="Proteomes" id="UP000095649"/>
    </source>
</evidence>
<dbReference type="Proteomes" id="UP000095649">
    <property type="component" value="Unassembled WGS sequence"/>
</dbReference>
<accession>A0A173UH89</accession>
<gene>
    <name evidence="1" type="ORF">ERS852582_02087</name>
</gene>
<sequence length="68" mass="7754">MSLLPMTRQCVHCRRTYRYNPSTGDLGLVCRYCGKAQCSPEPQHPLQPIFPASFPTAELPLRRRGGHR</sequence>
<proteinExistence type="predicted"/>
<organism evidence="1 2">
    <name type="scientific">Faecalibacterium prausnitzii</name>
    <dbReference type="NCBI Taxonomy" id="853"/>
    <lineage>
        <taxon>Bacteria</taxon>
        <taxon>Bacillati</taxon>
        <taxon>Bacillota</taxon>
        <taxon>Clostridia</taxon>
        <taxon>Eubacteriales</taxon>
        <taxon>Oscillospiraceae</taxon>
        <taxon>Faecalibacterium</taxon>
    </lineage>
</organism>
<dbReference type="RefSeq" id="WP_055186470.1">
    <property type="nucleotide sequence ID" value="NZ_CYXN01000020.1"/>
</dbReference>
<dbReference type="EMBL" id="CYXN01000020">
    <property type="protein sequence ID" value="CUN13577.1"/>
    <property type="molecule type" value="Genomic_DNA"/>
</dbReference>